<feature type="region of interest" description="Disordered" evidence="1">
    <location>
        <begin position="368"/>
        <end position="399"/>
    </location>
</feature>
<feature type="compositionally biased region" description="Acidic residues" evidence="1">
    <location>
        <begin position="57"/>
        <end position="68"/>
    </location>
</feature>
<dbReference type="AlphaFoldDB" id="A0A8S9LUS8"/>
<feature type="compositionally biased region" description="Basic and acidic residues" evidence="1">
    <location>
        <begin position="69"/>
        <end position="82"/>
    </location>
</feature>
<dbReference type="Proteomes" id="UP000712281">
    <property type="component" value="Unassembled WGS sequence"/>
</dbReference>
<accession>A0A8S9LUS8</accession>
<evidence type="ECO:0000256" key="1">
    <source>
        <dbReference type="SAM" id="MobiDB-lite"/>
    </source>
</evidence>
<reference evidence="2" key="1">
    <citation type="submission" date="2019-12" db="EMBL/GenBank/DDBJ databases">
        <title>Genome sequencing and annotation of Brassica cretica.</title>
        <authorList>
            <person name="Studholme D.J."/>
            <person name="Sarris P.F."/>
        </authorList>
    </citation>
    <scope>NUCLEOTIDE SEQUENCE</scope>
    <source>
        <strain evidence="2">PFS-001/15</strain>
        <tissue evidence="2">Leaf</tissue>
    </source>
</reference>
<comment type="caution">
    <text evidence="2">The sequence shown here is derived from an EMBL/GenBank/DDBJ whole genome shotgun (WGS) entry which is preliminary data.</text>
</comment>
<feature type="compositionally biased region" description="Polar residues" evidence="1">
    <location>
        <begin position="368"/>
        <end position="383"/>
    </location>
</feature>
<feature type="compositionally biased region" description="Polar residues" evidence="1">
    <location>
        <begin position="32"/>
        <end position="43"/>
    </location>
</feature>
<proteinExistence type="predicted"/>
<feature type="region of interest" description="Disordered" evidence="1">
    <location>
        <begin position="148"/>
        <end position="181"/>
    </location>
</feature>
<protein>
    <submittedName>
        <fullName evidence="2">Uncharacterized protein</fullName>
    </submittedName>
</protein>
<feature type="compositionally biased region" description="Acidic residues" evidence="1">
    <location>
        <begin position="278"/>
        <end position="294"/>
    </location>
</feature>
<feature type="compositionally biased region" description="Polar residues" evidence="1">
    <location>
        <begin position="152"/>
        <end position="163"/>
    </location>
</feature>
<feature type="compositionally biased region" description="Polar residues" evidence="1">
    <location>
        <begin position="305"/>
        <end position="315"/>
    </location>
</feature>
<feature type="region of interest" description="Disordered" evidence="1">
    <location>
        <begin position="1"/>
        <end position="113"/>
    </location>
</feature>
<feature type="region of interest" description="Disordered" evidence="1">
    <location>
        <begin position="601"/>
        <end position="644"/>
    </location>
</feature>
<name>A0A8S9LUS8_BRACR</name>
<gene>
    <name evidence="2" type="ORF">F2Q68_00043733</name>
</gene>
<feature type="region of interest" description="Disordered" evidence="1">
    <location>
        <begin position="271"/>
        <end position="334"/>
    </location>
</feature>
<evidence type="ECO:0000313" key="3">
    <source>
        <dbReference type="Proteomes" id="UP000712281"/>
    </source>
</evidence>
<sequence>MSMNRNTSAAGEASNPPPLSLVDYSDDEEQTTPKGSQTSQSRSDVFGTVAENLNTESDAESDPTEPNTEDERMEEKLDHAEQIFESIQVKTTDGNEPEEKDDSEKTESEEVEEVAVEDVELLIIIKKNAKNKKRKATTSIQRNNHVRKTIRKSTPPSVAKTQSPAPPTVAEGSSTRTTRRSANAELVAEHRYESFSSREIIPERSVDLEAEDTWGFHDIIKKGHFGRTVTGLVGYIPEIVKEFYAALPGEITRASKDRTSQSRSDVFGTAAENLNTEPDAESDPAEPNTEDEQMEEKSDHAEQILESTQVKTTDGNEPEEKDDSEKTESEEVEEVAVEDVELLIIIKKNAKNKKRKATTSIQRNNPVRKTVRKSTPSVAETQTPAPPTIAEGSSTRTTRRSANAELVAEHRYESFSSREIIPERSVDLEAEDTWGFHDIIKKGHLERTVTGLVGYIPEIVKEFYAALPGEITRASKDRVEVTIRGHGFEFSPTKINEYLNLMPLSEEEVKANEKADALTIDELADFLTEGTLSLRNLTTRYLSPCKAALVILSAYNWILNLAVLQKEGNKKDTRWLILPRTIFGVLQTQFELQRKPREKLSAAKKKGKYASTSTAIPSSGPPPNTPRPERTDPSGYVPPRQSPRSARKFQIIHLGTIAAPGQPIDADEAKLALDTV</sequence>
<dbReference type="EMBL" id="QGKW02000276">
    <property type="protein sequence ID" value="KAF2609328.1"/>
    <property type="molecule type" value="Genomic_DNA"/>
</dbReference>
<evidence type="ECO:0000313" key="2">
    <source>
        <dbReference type="EMBL" id="KAF2609328.1"/>
    </source>
</evidence>
<organism evidence="2 3">
    <name type="scientific">Brassica cretica</name>
    <name type="common">Mustard</name>
    <dbReference type="NCBI Taxonomy" id="69181"/>
    <lineage>
        <taxon>Eukaryota</taxon>
        <taxon>Viridiplantae</taxon>
        <taxon>Streptophyta</taxon>
        <taxon>Embryophyta</taxon>
        <taxon>Tracheophyta</taxon>
        <taxon>Spermatophyta</taxon>
        <taxon>Magnoliopsida</taxon>
        <taxon>eudicotyledons</taxon>
        <taxon>Gunneridae</taxon>
        <taxon>Pentapetalae</taxon>
        <taxon>rosids</taxon>
        <taxon>malvids</taxon>
        <taxon>Brassicales</taxon>
        <taxon>Brassicaceae</taxon>
        <taxon>Brassiceae</taxon>
        <taxon>Brassica</taxon>
    </lineage>
</organism>